<protein>
    <submittedName>
        <fullName evidence="4">Pre-mRNA-splicing factor ISY1-like protein isoform X1</fullName>
    </submittedName>
</protein>
<dbReference type="Gene3D" id="1.10.287.660">
    <property type="entry name" value="Helix hairpin bin"/>
    <property type="match status" value="1"/>
</dbReference>
<accession>A0AAV7JVM2</accession>
<dbReference type="AlphaFoldDB" id="A0AAV7JVM2"/>
<dbReference type="EMBL" id="JAKMXF010000297">
    <property type="protein sequence ID" value="KAI6652857.1"/>
    <property type="molecule type" value="Genomic_DNA"/>
</dbReference>
<evidence type="ECO:0000256" key="2">
    <source>
        <dbReference type="ARBA" id="ARBA00007002"/>
    </source>
</evidence>
<gene>
    <name evidence="4" type="ORF">LOD99_4243</name>
</gene>
<reference evidence="4 5" key="1">
    <citation type="journal article" date="2023" name="BMC Biol.">
        <title>The compact genome of the sponge Oopsacas minuta (Hexactinellida) is lacking key metazoan core genes.</title>
        <authorList>
            <person name="Santini S."/>
            <person name="Schenkelaars Q."/>
            <person name="Jourda C."/>
            <person name="Duchesne M."/>
            <person name="Belahbib H."/>
            <person name="Rocher C."/>
            <person name="Selva M."/>
            <person name="Riesgo A."/>
            <person name="Vervoort M."/>
            <person name="Leys S.P."/>
            <person name="Kodjabachian L."/>
            <person name="Le Bivic A."/>
            <person name="Borchiellini C."/>
            <person name="Claverie J.M."/>
            <person name="Renard E."/>
        </authorList>
    </citation>
    <scope>NUCLEOTIDE SEQUENCE [LARGE SCALE GENOMIC DNA]</scope>
    <source>
        <strain evidence="4">SPO-2</strain>
    </source>
</reference>
<evidence type="ECO:0000313" key="4">
    <source>
        <dbReference type="EMBL" id="KAI6652857.1"/>
    </source>
</evidence>
<comment type="caution">
    <text evidence="4">The sequence shown here is derived from an EMBL/GenBank/DDBJ whole genome shotgun (WGS) entry which is preliminary data.</text>
</comment>
<dbReference type="GO" id="GO:0005634">
    <property type="term" value="C:nucleus"/>
    <property type="evidence" value="ECO:0007669"/>
    <property type="project" value="UniProtKB-SubCell"/>
</dbReference>
<dbReference type="FunFam" id="1.10.287.660:FF:000001">
    <property type="entry name" value="pre-mRNA-splicing factor ISY1 homolog"/>
    <property type="match status" value="1"/>
</dbReference>
<keyword evidence="3" id="KW-0539">Nucleus</keyword>
<dbReference type="Pfam" id="PF06246">
    <property type="entry name" value="Isy1"/>
    <property type="match status" value="1"/>
</dbReference>
<evidence type="ECO:0000256" key="3">
    <source>
        <dbReference type="ARBA" id="ARBA00023242"/>
    </source>
</evidence>
<proteinExistence type="inferred from homology"/>
<dbReference type="InterPro" id="IPR037200">
    <property type="entry name" value="Isy1_sf"/>
</dbReference>
<dbReference type="GO" id="GO:0000350">
    <property type="term" value="P:generation of catalytic spliceosome for second transesterification step"/>
    <property type="evidence" value="ECO:0007669"/>
    <property type="project" value="InterPro"/>
</dbReference>
<dbReference type="SUPFAM" id="SSF140102">
    <property type="entry name" value="ISY1 domain-like"/>
    <property type="match status" value="1"/>
</dbReference>
<comment type="subcellular location">
    <subcellularLocation>
        <location evidence="1">Nucleus</location>
    </subcellularLocation>
</comment>
<dbReference type="InterPro" id="IPR009360">
    <property type="entry name" value="Isy1"/>
</dbReference>
<organism evidence="4 5">
    <name type="scientific">Oopsacas minuta</name>
    <dbReference type="NCBI Taxonomy" id="111878"/>
    <lineage>
        <taxon>Eukaryota</taxon>
        <taxon>Metazoa</taxon>
        <taxon>Porifera</taxon>
        <taxon>Hexactinellida</taxon>
        <taxon>Hexasterophora</taxon>
        <taxon>Lyssacinosida</taxon>
        <taxon>Leucopsacidae</taxon>
        <taxon>Oopsacas</taxon>
    </lineage>
</organism>
<keyword evidence="5" id="KW-1185">Reference proteome</keyword>
<comment type="similarity">
    <text evidence="2">Belongs to the ISY1 family.</text>
</comment>
<evidence type="ECO:0000313" key="5">
    <source>
        <dbReference type="Proteomes" id="UP001165289"/>
    </source>
</evidence>
<evidence type="ECO:0000256" key="1">
    <source>
        <dbReference type="ARBA" id="ARBA00004123"/>
    </source>
</evidence>
<dbReference type="PANTHER" id="PTHR13021">
    <property type="entry name" value="PRE-MRNA-SPLICING FACTOR ISY1"/>
    <property type="match status" value="1"/>
</dbReference>
<dbReference type="Proteomes" id="UP001165289">
    <property type="component" value="Unassembled WGS sequence"/>
</dbReference>
<sequence>MARNAEKGQTMLNRFYMAKQQEGKVKHLRPYLATECNDVYRCEKWRRQIIGEIVKKVSQIQNAGLGEYRIRDLNDEINKLMREKGHWEDRILELGGTDYNKHGPKMLDHDGKELPGNRGYKYYGVAKDLPGVRDLWAQDPPKPAKRTRGELARLVDADYYGYRDDDDGVLILREAEEERRAVTETLEKWQGSDEQGVMGGEERNIYAVREDSDSEGEGDTREGAIERIEGDDPYVQVPTQEEVEQALLRRRKIELLEKYASETLTAQGEEAKTLLGMN</sequence>
<dbReference type="InterPro" id="IPR029012">
    <property type="entry name" value="Helix_hairpin_bin_sf"/>
</dbReference>
<name>A0AAV7JVM2_9METZ</name>